<proteinExistence type="predicted"/>
<protein>
    <submittedName>
        <fullName evidence="2">Uncharacterized protein</fullName>
    </submittedName>
</protein>
<sequence length="448" mass="50268">MNMCVSVQVRLFLLLDPHPRLASDALRFLGLSVQVRIEWPPTVEHLMNGDQMTHWHKCTMTPTPIGLRTSLYSSIPKSSDCVSASASLPACRYCLSVCSSGLRDERVGKGRKCRMSTGPREHWARKIAEDQFPSSYTSVAIEEALLAIGPSSHDICTSALSLHHYLSSFTFERLERAAQLTSYNLQSLSLSIPSGVHLTDLLDAGRLSSFELLAGPVAPLAVTAVGLGAGSGVELSREAPRGRKKHQQQQHQHQQQAPVATEAQLQFQQSQQQQQQQLEQLQNHLHQHLPHHSIQPQQTQQQQQLQSILLPQHSGLQVPEEVGVYSAEALRSVQSTNLAFDLASIAAAASMRQLEPHLHQTDDAELTRQQLNRRGRSQEAKASRKQTQQQQQQHQEREQLLLLQRAPHHQQYQHLIYGQPLSDQQQQQQQQQAQQVRDNASNIRAVFM</sequence>
<name>A0A448XJL8_9PLAT</name>
<evidence type="ECO:0000256" key="1">
    <source>
        <dbReference type="SAM" id="MobiDB-lite"/>
    </source>
</evidence>
<feature type="region of interest" description="Disordered" evidence="1">
    <location>
        <begin position="421"/>
        <end position="448"/>
    </location>
</feature>
<feature type="compositionally biased region" description="Low complexity" evidence="1">
    <location>
        <begin position="424"/>
        <end position="435"/>
    </location>
</feature>
<keyword evidence="3" id="KW-1185">Reference proteome</keyword>
<dbReference type="Proteomes" id="UP000784294">
    <property type="component" value="Unassembled WGS sequence"/>
</dbReference>
<comment type="caution">
    <text evidence="2">The sequence shown here is derived from an EMBL/GenBank/DDBJ whole genome shotgun (WGS) entry which is preliminary data.</text>
</comment>
<evidence type="ECO:0000313" key="3">
    <source>
        <dbReference type="Proteomes" id="UP000784294"/>
    </source>
</evidence>
<dbReference type="EMBL" id="CAAALY010257315">
    <property type="protein sequence ID" value="VEL38236.1"/>
    <property type="molecule type" value="Genomic_DNA"/>
</dbReference>
<accession>A0A448XJL8</accession>
<feature type="region of interest" description="Disordered" evidence="1">
    <location>
        <begin position="233"/>
        <end position="279"/>
    </location>
</feature>
<feature type="compositionally biased region" description="Low complexity" evidence="1">
    <location>
        <begin position="264"/>
        <end position="279"/>
    </location>
</feature>
<dbReference type="AlphaFoldDB" id="A0A448XJL8"/>
<organism evidence="2 3">
    <name type="scientific">Protopolystoma xenopodis</name>
    <dbReference type="NCBI Taxonomy" id="117903"/>
    <lineage>
        <taxon>Eukaryota</taxon>
        <taxon>Metazoa</taxon>
        <taxon>Spiralia</taxon>
        <taxon>Lophotrochozoa</taxon>
        <taxon>Platyhelminthes</taxon>
        <taxon>Monogenea</taxon>
        <taxon>Polyopisthocotylea</taxon>
        <taxon>Polystomatidea</taxon>
        <taxon>Polystomatidae</taxon>
        <taxon>Protopolystoma</taxon>
    </lineage>
</organism>
<feature type="region of interest" description="Disordered" evidence="1">
    <location>
        <begin position="372"/>
        <end position="396"/>
    </location>
</feature>
<reference evidence="2" key="1">
    <citation type="submission" date="2018-11" db="EMBL/GenBank/DDBJ databases">
        <authorList>
            <consortium name="Pathogen Informatics"/>
        </authorList>
    </citation>
    <scope>NUCLEOTIDE SEQUENCE</scope>
</reference>
<gene>
    <name evidence="2" type="ORF">PXEA_LOCUS31676</name>
</gene>
<evidence type="ECO:0000313" key="2">
    <source>
        <dbReference type="EMBL" id="VEL38236.1"/>
    </source>
</evidence>